<dbReference type="GO" id="GO:0016740">
    <property type="term" value="F:transferase activity"/>
    <property type="evidence" value="ECO:0007669"/>
    <property type="project" value="UniProtKB-KW"/>
</dbReference>
<dbReference type="Proteomes" id="UP000581135">
    <property type="component" value="Unassembled WGS sequence"/>
</dbReference>
<dbReference type="Pfam" id="PF08570">
    <property type="entry name" value="DUF1761"/>
    <property type="match status" value="1"/>
</dbReference>
<accession>A0A839SPK6</accession>
<evidence type="ECO:0000256" key="1">
    <source>
        <dbReference type="SAM" id="Phobius"/>
    </source>
</evidence>
<sequence length="128" mass="13242">MPTAIEPLNLLAVAVGTIVAFLFGWLVYSPKVFGKGWAEGSGVALGQGSEMPYFAMASQLVALALLSLVIGLLAAQAAFWTAILAILAAMMFVVSAGAFLKKSTYAMLVDGGYILGSGVLMILIQAVL</sequence>
<gene>
    <name evidence="2" type="ORF">FHR98_001099</name>
</gene>
<keyword evidence="1" id="KW-0472">Membrane</keyword>
<evidence type="ECO:0000313" key="2">
    <source>
        <dbReference type="EMBL" id="MBB3064827.1"/>
    </source>
</evidence>
<comment type="caution">
    <text evidence="2">The sequence shown here is derived from an EMBL/GenBank/DDBJ whole genome shotgun (WGS) entry which is preliminary data.</text>
</comment>
<keyword evidence="3" id="KW-1185">Reference proteome</keyword>
<feature type="transmembrane region" description="Helical" evidence="1">
    <location>
        <begin position="7"/>
        <end position="28"/>
    </location>
</feature>
<reference evidence="2 3" key="1">
    <citation type="submission" date="2020-08" db="EMBL/GenBank/DDBJ databases">
        <title>Genomic Encyclopedia of Type Strains, Phase III (KMG-III): the genomes of soil and plant-associated and newly described type strains.</title>
        <authorList>
            <person name="Whitman W."/>
        </authorList>
    </citation>
    <scope>NUCLEOTIDE SEQUENCE [LARGE SCALE GENOMIC DNA]</scope>
    <source>
        <strain evidence="2 3">CECT 8803</strain>
    </source>
</reference>
<dbReference type="EMBL" id="JACHXA010000002">
    <property type="protein sequence ID" value="MBB3064827.1"/>
    <property type="molecule type" value="Genomic_DNA"/>
</dbReference>
<protein>
    <submittedName>
        <fullName evidence="2">Glucan phosphoethanolaminetransferase (Alkaline phosphatase superfamily)</fullName>
    </submittedName>
</protein>
<name>A0A839SPK6_9PROT</name>
<proteinExistence type="predicted"/>
<feature type="transmembrane region" description="Helical" evidence="1">
    <location>
        <begin position="53"/>
        <end position="75"/>
    </location>
</feature>
<keyword evidence="1" id="KW-0812">Transmembrane</keyword>
<dbReference type="RefSeq" id="WP_183415622.1">
    <property type="nucleotide sequence ID" value="NZ_JACHXA010000002.1"/>
</dbReference>
<dbReference type="AlphaFoldDB" id="A0A839SPK6"/>
<organism evidence="2 3">
    <name type="scientific">Limibacillus halophilus</name>
    <dbReference type="NCBI Taxonomy" id="1579333"/>
    <lineage>
        <taxon>Bacteria</taxon>
        <taxon>Pseudomonadati</taxon>
        <taxon>Pseudomonadota</taxon>
        <taxon>Alphaproteobacteria</taxon>
        <taxon>Rhodospirillales</taxon>
        <taxon>Rhodovibrionaceae</taxon>
        <taxon>Limibacillus</taxon>
    </lineage>
</organism>
<feature type="transmembrane region" description="Helical" evidence="1">
    <location>
        <begin position="82"/>
        <end position="100"/>
    </location>
</feature>
<keyword evidence="2" id="KW-0808">Transferase</keyword>
<keyword evidence="1" id="KW-1133">Transmembrane helix</keyword>
<feature type="transmembrane region" description="Helical" evidence="1">
    <location>
        <begin position="106"/>
        <end position="127"/>
    </location>
</feature>
<dbReference type="InterPro" id="IPR013879">
    <property type="entry name" value="DUF1761"/>
</dbReference>
<evidence type="ECO:0000313" key="3">
    <source>
        <dbReference type="Proteomes" id="UP000581135"/>
    </source>
</evidence>